<organism evidence="1 2">
    <name type="scientific">Globicatella sulfidifaciens DSM 15739</name>
    <dbReference type="NCBI Taxonomy" id="1121925"/>
    <lineage>
        <taxon>Bacteria</taxon>
        <taxon>Bacillati</taxon>
        <taxon>Bacillota</taxon>
        <taxon>Bacilli</taxon>
        <taxon>Lactobacillales</taxon>
        <taxon>Aerococcaceae</taxon>
        <taxon>Globicatella</taxon>
    </lineage>
</organism>
<sequence>MSGLNLRLKVAENKLGRFNQVIVIKLKAQGLSSLNLRLRVAENILRRFNQVIVIKLKTQGLSGLNLRLNDLLETYSTVRGWTDEAKII</sequence>
<proteinExistence type="predicted"/>
<evidence type="ECO:0000313" key="2">
    <source>
        <dbReference type="Proteomes" id="UP000189941"/>
    </source>
</evidence>
<gene>
    <name evidence="1" type="ORF">SAMN02746011_00483</name>
</gene>
<dbReference type="EMBL" id="FUWO01000003">
    <property type="protein sequence ID" value="SJZ35680.1"/>
    <property type="molecule type" value="Genomic_DNA"/>
</dbReference>
<dbReference type="Proteomes" id="UP000189941">
    <property type="component" value="Unassembled WGS sequence"/>
</dbReference>
<keyword evidence="2" id="KW-1185">Reference proteome</keyword>
<evidence type="ECO:0000313" key="1">
    <source>
        <dbReference type="EMBL" id="SJZ35680.1"/>
    </source>
</evidence>
<protein>
    <submittedName>
        <fullName evidence="1">Uncharacterized protein</fullName>
    </submittedName>
</protein>
<name>A0A1T4JZS9_9LACT</name>
<dbReference type="RefSeq" id="WP_078755317.1">
    <property type="nucleotide sequence ID" value="NZ_FUWO01000003.1"/>
</dbReference>
<reference evidence="2" key="1">
    <citation type="submission" date="2017-02" db="EMBL/GenBank/DDBJ databases">
        <authorList>
            <person name="Varghese N."/>
            <person name="Submissions S."/>
        </authorList>
    </citation>
    <scope>NUCLEOTIDE SEQUENCE [LARGE SCALE GENOMIC DNA]</scope>
    <source>
        <strain evidence="2">DSM 15739</strain>
    </source>
</reference>
<dbReference type="AlphaFoldDB" id="A0A1T4JZS9"/>
<accession>A0A1T4JZS9</accession>
<dbReference type="STRING" id="1121925.SAMN02746011_00483"/>